<comment type="caution">
    <text evidence="11">The sequence shown here is derived from an EMBL/GenBank/DDBJ whole genome shotgun (WGS) entry which is preliminary data.</text>
</comment>
<dbReference type="GO" id="GO:0005524">
    <property type="term" value="F:ATP binding"/>
    <property type="evidence" value="ECO:0007669"/>
    <property type="project" value="InterPro"/>
</dbReference>
<evidence type="ECO:0000313" key="11">
    <source>
        <dbReference type="EMBL" id="KAH7440941.1"/>
    </source>
</evidence>
<dbReference type="Proteomes" id="UP000825935">
    <property type="component" value="Chromosome 3"/>
</dbReference>
<keyword evidence="1" id="KW-0433">Leucine-rich repeat</keyword>
<feature type="transmembrane region" description="Helical" evidence="8">
    <location>
        <begin position="279"/>
        <end position="304"/>
    </location>
</feature>
<dbReference type="FunFam" id="3.80.10.10:FF:000400">
    <property type="entry name" value="Nuclear pore complex protein NUP107"/>
    <property type="match status" value="1"/>
</dbReference>
<dbReference type="InterPro" id="IPR013210">
    <property type="entry name" value="LRR_N_plant-typ"/>
</dbReference>
<comment type="subcellular location">
    <subcellularLocation>
        <location evidence="7">Endomembrane system</location>
        <topology evidence="7">Single-pass type I membrane protein</topology>
    </subcellularLocation>
</comment>
<dbReference type="EMBL" id="CM035408">
    <property type="protein sequence ID" value="KAH7440942.1"/>
    <property type="molecule type" value="Genomic_DNA"/>
</dbReference>
<proteinExistence type="predicted"/>
<dbReference type="Gene3D" id="3.30.200.20">
    <property type="entry name" value="Phosphorylase Kinase, domain 1"/>
    <property type="match status" value="1"/>
</dbReference>
<dbReference type="InterPro" id="IPR001611">
    <property type="entry name" value="Leu-rich_rpt"/>
</dbReference>
<dbReference type="EMBL" id="CM035408">
    <property type="protein sequence ID" value="KAH7440940.1"/>
    <property type="molecule type" value="Genomic_DNA"/>
</dbReference>
<dbReference type="InterPro" id="IPR003591">
    <property type="entry name" value="Leu-rich_rpt_typical-subtyp"/>
</dbReference>
<organism evidence="11 12">
    <name type="scientific">Ceratopteris richardii</name>
    <name type="common">Triangle waterfern</name>
    <dbReference type="NCBI Taxonomy" id="49495"/>
    <lineage>
        <taxon>Eukaryota</taxon>
        <taxon>Viridiplantae</taxon>
        <taxon>Streptophyta</taxon>
        <taxon>Embryophyta</taxon>
        <taxon>Tracheophyta</taxon>
        <taxon>Polypodiopsida</taxon>
        <taxon>Polypodiidae</taxon>
        <taxon>Polypodiales</taxon>
        <taxon>Pteridineae</taxon>
        <taxon>Pteridaceae</taxon>
        <taxon>Parkerioideae</taxon>
        <taxon>Ceratopteris</taxon>
    </lineage>
</organism>
<dbReference type="GO" id="GO:0012505">
    <property type="term" value="C:endomembrane system"/>
    <property type="evidence" value="ECO:0007669"/>
    <property type="project" value="UniProtKB-SubCell"/>
</dbReference>
<keyword evidence="3 9" id="KW-0732">Signal</keyword>
<dbReference type="OrthoDB" id="676979at2759"/>
<name>A0A8T2UXK5_CERRI</name>
<evidence type="ECO:0000256" key="1">
    <source>
        <dbReference type="ARBA" id="ARBA00022614"/>
    </source>
</evidence>
<dbReference type="PANTHER" id="PTHR46084">
    <property type="entry name" value="PROTEIN MALE DISCOVERER 2"/>
    <property type="match status" value="1"/>
</dbReference>
<evidence type="ECO:0000256" key="4">
    <source>
        <dbReference type="ARBA" id="ARBA00022737"/>
    </source>
</evidence>
<feature type="chain" id="PRO_5036275942" description="Protein kinase domain-containing protein" evidence="9">
    <location>
        <begin position="25"/>
        <end position="649"/>
    </location>
</feature>
<dbReference type="InterPro" id="IPR000719">
    <property type="entry name" value="Prot_kinase_dom"/>
</dbReference>
<keyword evidence="6 8" id="KW-0472">Membrane</keyword>
<dbReference type="PANTHER" id="PTHR46084:SF19">
    <property type="entry name" value="PROTEIN KINASE DOMAIN-CONTAINING PROTEIN"/>
    <property type="match status" value="1"/>
</dbReference>
<dbReference type="Gene3D" id="3.80.10.10">
    <property type="entry name" value="Ribonuclease Inhibitor"/>
    <property type="match status" value="1"/>
</dbReference>
<gene>
    <name evidence="11" type="ORF">KP509_03G017000</name>
</gene>
<keyword evidence="12" id="KW-1185">Reference proteome</keyword>
<evidence type="ECO:0000256" key="8">
    <source>
        <dbReference type="SAM" id="Phobius"/>
    </source>
</evidence>
<evidence type="ECO:0000313" key="12">
    <source>
        <dbReference type="Proteomes" id="UP000825935"/>
    </source>
</evidence>
<keyword evidence="2 8" id="KW-0812">Transmembrane</keyword>
<dbReference type="SUPFAM" id="SSF56112">
    <property type="entry name" value="Protein kinase-like (PK-like)"/>
    <property type="match status" value="1"/>
</dbReference>
<evidence type="ECO:0000256" key="5">
    <source>
        <dbReference type="ARBA" id="ARBA00022989"/>
    </source>
</evidence>
<dbReference type="Pfam" id="PF07714">
    <property type="entry name" value="PK_Tyr_Ser-Thr"/>
    <property type="match status" value="1"/>
</dbReference>
<dbReference type="Pfam" id="PF00560">
    <property type="entry name" value="LRR_1"/>
    <property type="match status" value="4"/>
</dbReference>
<reference evidence="11" key="1">
    <citation type="submission" date="2021-08" db="EMBL/GenBank/DDBJ databases">
        <title>WGS assembly of Ceratopteris richardii.</title>
        <authorList>
            <person name="Marchant D.B."/>
            <person name="Chen G."/>
            <person name="Jenkins J."/>
            <person name="Shu S."/>
            <person name="Leebens-Mack J."/>
            <person name="Grimwood J."/>
            <person name="Schmutz J."/>
            <person name="Soltis P."/>
            <person name="Soltis D."/>
            <person name="Chen Z.-H."/>
        </authorList>
    </citation>
    <scope>NUCLEOTIDE SEQUENCE</scope>
    <source>
        <strain evidence="11">Whitten #5841</strain>
        <tissue evidence="11">Leaf</tissue>
    </source>
</reference>
<dbReference type="SUPFAM" id="SSF52058">
    <property type="entry name" value="L domain-like"/>
    <property type="match status" value="1"/>
</dbReference>
<evidence type="ECO:0000256" key="9">
    <source>
        <dbReference type="SAM" id="SignalP"/>
    </source>
</evidence>
<dbReference type="OMA" id="CWKMMFT"/>
<evidence type="ECO:0000256" key="7">
    <source>
        <dbReference type="ARBA" id="ARBA00046288"/>
    </source>
</evidence>
<dbReference type="FunFam" id="3.30.200.20:FF:000489">
    <property type="entry name" value="Inactive receptor-like serine/threonine-protein kinase"/>
    <property type="match status" value="1"/>
</dbReference>
<evidence type="ECO:0000256" key="2">
    <source>
        <dbReference type="ARBA" id="ARBA00022692"/>
    </source>
</evidence>
<dbReference type="AlphaFoldDB" id="A0A8T2UXK5"/>
<protein>
    <recommendedName>
        <fullName evidence="10">Protein kinase domain-containing protein</fullName>
    </recommendedName>
</protein>
<sequence length="649" mass="72793">MQIVCYTILTIFWIALLPFSSTLSQEGLILLNFSKGLSWYKDGVFRKWNRTDTTPCFWPGIICYGGHVKFVNLSYQHLTGALDPELTQIKTIQVLLLAGNNLSGTIPKQLGNMGNLAILDLSHNRFTGSIPPDIGNASSLVKLYLNNNTLEGSIPPELGNLQKLRELRLDRNKLSGSVPGAFVNNLNQVPPSENSDGANKTLHKGLCLLEKLENVNFAFNYLSGPFPSCLNVSRLSFQWNCFDCKLPLQRPPEQCGYLDYTQTSHNRGQSIEHHSHQKVYIQSALIAVAFLFLLLFFGVFFRYWHGSVPISPSKSGFLDMVPKDTEVTLTDIPSISLAELEVACEDFSNIIGSSSNGIIFKGTLSNGNEIAVTEVETSNWSKDAESDFWYKADRLAKINHKHILKLLGYCSEEDPFTRMLIFEYAPNGTLFDLLHNCDAEQLDWNARMRIIMGVAYGLEHLHHMLSPPAGYSKFDSNSIYLTEDNAAKLVDFDVGKLPIQRRSKGKPHDREKHPDVGDLDADFHLCGLERNFHDFEANIFGFGVLLLELISGRPPYSKETGSIIDWAADYLVNPDTIAYMVDPALRFFNYNQLESLCEIINLCIGRVPNRPNMKVITRKLENVLGITSEAACPKQSPLLWAELALLSQM</sequence>
<dbReference type="EMBL" id="CM035408">
    <property type="protein sequence ID" value="KAH7440941.1"/>
    <property type="molecule type" value="Genomic_DNA"/>
</dbReference>
<accession>A0A8T2UXK5</accession>
<dbReference type="Pfam" id="PF08263">
    <property type="entry name" value="LRRNT_2"/>
    <property type="match status" value="1"/>
</dbReference>
<evidence type="ECO:0000256" key="6">
    <source>
        <dbReference type="ARBA" id="ARBA00023136"/>
    </source>
</evidence>
<feature type="signal peptide" evidence="9">
    <location>
        <begin position="1"/>
        <end position="24"/>
    </location>
</feature>
<keyword evidence="5 8" id="KW-1133">Transmembrane helix</keyword>
<dbReference type="InterPro" id="IPR032675">
    <property type="entry name" value="LRR_dom_sf"/>
</dbReference>
<dbReference type="SMART" id="SM00369">
    <property type="entry name" value="LRR_TYP"/>
    <property type="match status" value="2"/>
</dbReference>
<dbReference type="Gene3D" id="1.10.510.10">
    <property type="entry name" value="Transferase(Phosphotransferase) domain 1"/>
    <property type="match status" value="1"/>
</dbReference>
<dbReference type="PROSITE" id="PS50011">
    <property type="entry name" value="PROTEIN_KINASE_DOM"/>
    <property type="match status" value="1"/>
</dbReference>
<evidence type="ECO:0000256" key="3">
    <source>
        <dbReference type="ARBA" id="ARBA00022729"/>
    </source>
</evidence>
<dbReference type="InterPro" id="IPR001245">
    <property type="entry name" value="Ser-Thr/Tyr_kinase_cat_dom"/>
</dbReference>
<keyword evidence="4" id="KW-0677">Repeat</keyword>
<evidence type="ECO:0000259" key="10">
    <source>
        <dbReference type="PROSITE" id="PS50011"/>
    </source>
</evidence>
<dbReference type="InterPro" id="IPR011009">
    <property type="entry name" value="Kinase-like_dom_sf"/>
</dbReference>
<dbReference type="GO" id="GO:0004672">
    <property type="term" value="F:protein kinase activity"/>
    <property type="evidence" value="ECO:0007669"/>
    <property type="project" value="InterPro"/>
</dbReference>
<feature type="domain" description="Protein kinase" evidence="10">
    <location>
        <begin position="345"/>
        <end position="624"/>
    </location>
</feature>